<keyword evidence="5" id="KW-1185">Reference proteome</keyword>
<keyword evidence="1 2" id="KW-0378">Hydrolase</keyword>
<dbReference type="EMBL" id="CP014224">
    <property type="protein sequence ID" value="ANW97406.1"/>
    <property type="molecule type" value="Genomic_DNA"/>
</dbReference>
<dbReference type="STRING" id="1790137.AXE80_02705"/>
<organism evidence="4 5">
    <name type="scientific">Wenyingzhuangia fucanilytica</name>
    <dbReference type="NCBI Taxonomy" id="1790137"/>
    <lineage>
        <taxon>Bacteria</taxon>
        <taxon>Pseudomonadati</taxon>
        <taxon>Bacteroidota</taxon>
        <taxon>Flavobacteriia</taxon>
        <taxon>Flavobacteriales</taxon>
        <taxon>Flavobacteriaceae</taxon>
        <taxon>Wenyingzhuangia</taxon>
    </lineage>
</organism>
<proteinExistence type="inferred from homology"/>
<dbReference type="PROSITE" id="PS00893">
    <property type="entry name" value="NUDIX_BOX"/>
    <property type="match status" value="1"/>
</dbReference>
<sequence>MQMYKVFINEVPVFFTEKNNELAGFFSVKYQELDFLNMYQQIQKNLAAKINVICDNLENDWCNFLLNFQVRSAAGGVVKNTHDEILWIYRFDTWDLPKGHIENGESKEIAAVREVEEECNVTELKIDKELETTYHVFEHKGVLVMKVTYWFAMHTNLKDFDLVPQVEEGITKVVFKSVQDSKKCLENTYGNIKLLLEQLL</sequence>
<dbReference type="PRINTS" id="PR00502">
    <property type="entry name" value="NUDIXFAMILY"/>
</dbReference>
<evidence type="ECO:0000313" key="5">
    <source>
        <dbReference type="Proteomes" id="UP000092967"/>
    </source>
</evidence>
<dbReference type="PANTHER" id="PTHR21340">
    <property type="entry name" value="DIADENOSINE 5,5-P1,P4-TETRAPHOSPHATE PYROPHOSPHOHYDROLASE MUTT"/>
    <property type="match status" value="1"/>
</dbReference>
<gene>
    <name evidence="4" type="ORF">AXE80_02705</name>
</gene>
<dbReference type="InterPro" id="IPR015797">
    <property type="entry name" value="NUDIX_hydrolase-like_dom_sf"/>
</dbReference>
<comment type="similarity">
    <text evidence="2">Belongs to the Nudix hydrolase family.</text>
</comment>
<evidence type="ECO:0000313" key="4">
    <source>
        <dbReference type="EMBL" id="ANW97406.1"/>
    </source>
</evidence>
<evidence type="ECO:0000256" key="1">
    <source>
        <dbReference type="ARBA" id="ARBA00022801"/>
    </source>
</evidence>
<dbReference type="KEGG" id="wfu:AXE80_02705"/>
<accession>A0A1B1Y9H9</accession>
<dbReference type="CDD" id="cd03673">
    <property type="entry name" value="NUDIX_Ap6A_hydrolase"/>
    <property type="match status" value="1"/>
</dbReference>
<protein>
    <recommendedName>
        <fullName evidence="3">Nudix hydrolase domain-containing protein</fullName>
    </recommendedName>
</protein>
<dbReference type="Proteomes" id="UP000092967">
    <property type="component" value="Chromosome"/>
</dbReference>
<dbReference type="InterPro" id="IPR020476">
    <property type="entry name" value="Nudix_hydrolase"/>
</dbReference>
<name>A0A1B1Y9H9_9FLAO</name>
<dbReference type="GO" id="GO:0006754">
    <property type="term" value="P:ATP biosynthetic process"/>
    <property type="evidence" value="ECO:0007669"/>
    <property type="project" value="TreeGrafter"/>
</dbReference>
<dbReference type="Gene3D" id="3.90.79.10">
    <property type="entry name" value="Nucleoside Triphosphate Pyrophosphohydrolase"/>
    <property type="match status" value="1"/>
</dbReference>
<dbReference type="AlphaFoldDB" id="A0A1B1Y9H9"/>
<dbReference type="InterPro" id="IPR000086">
    <property type="entry name" value="NUDIX_hydrolase_dom"/>
</dbReference>
<evidence type="ECO:0000259" key="3">
    <source>
        <dbReference type="PROSITE" id="PS51462"/>
    </source>
</evidence>
<dbReference type="InterPro" id="IPR051325">
    <property type="entry name" value="Nudix_hydrolase_domain"/>
</dbReference>
<evidence type="ECO:0000256" key="2">
    <source>
        <dbReference type="RuleBase" id="RU003476"/>
    </source>
</evidence>
<dbReference type="Pfam" id="PF00293">
    <property type="entry name" value="NUDIX"/>
    <property type="match status" value="1"/>
</dbReference>
<dbReference type="GO" id="GO:0006167">
    <property type="term" value="P:AMP biosynthetic process"/>
    <property type="evidence" value="ECO:0007669"/>
    <property type="project" value="TreeGrafter"/>
</dbReference>
<dbReference type="InterPro" id="IPR020084">
    <property type="entry name" value="NUDIX_hydrolase_CS"/>
</dbReference>
<dbReference type="SUPFAM" id="SSF55811">
    <property type="entry name" value="Nudix"/>
    <property type="match status" value="1"/>
</dbReference>
<reference evidence="4 5" key="1">
    <citation type="submission" date="2016-02" db="EMBL/GenBank/DDBJ databases">
        <authorList>
            <person name="Wen L."/>
            <person name="He K."/>
            <person name="Yang H."/>
        </authorList>
    </citation>
    <scope>NUCLEOTIDE SEQUENCE [LARGE SCALE GENOMIC DNA]</scope>
    <source>
        <strain evidence="4 5">CZ1127</strain>
    </source>
</reference>
<dbReference type="GO" id="GO:0004081">
    <property type="term" value="F:bis(5'-nucleosyl)-tetraphosphatase (asymmetrical) activity"/>
    <property type="evidence" value="ECO:0007669"/>
    <property type="project" value="TreeGrafter"/>
</dbReference>
<feature type="domain" description="Nudix hydrolase" evidence="3">
    <location>
        <begin position="69"/>
        <end position="200"/>
    </location>
</feature>
<dbReference type="PROSITE" id="PS51462">
    <property type="entry name" value="NUDIX"/>
    <property type="match status" value="1"/>
</dbReference>
<dbReference type="PANTHER" id="PTHR21340:SF0">
    <property type="entry name" value="BIS(5'-NUCLEOSYL)-TETRAPHOSPHATASE [ASYMMETRICAL]"/>
    <property type="match status" value="1"/>
</dbReference>